<feature type="transmembrane region" description="Helical" evidence="1">
    <location>
        <begin position="49"/>
        <end position="68"/>
    </location>
</feature>
<keyword evidence="1" id="KW-0472">Membrane</keyword>
<organism evidence="3 4">
    <name type="scientific">Cohnella hashimotonis</name>
    <dbReference type="NCBI Taxonomy" id="2826895"/>
    <lineage>
        <taxon>Bacteria</taxon>
        <taxon>Bacillati</taxon>
        <taxon>Bacillota</taxon>
        <taxon>Bacilli</taxon>
        <taxon>Bacillales</taxon>
        <taxon>Paenibacillaceae</taxon>
        <taxon>Cohnella</taxon>
    </lineage>
</organism>
<gene>
    <name evidence="3" type="ORF">KB449_31595</name>
</gene>
<sequence>MMLIARSSVRNRYLLLVLSVFDALATDCGIRLQLIQEANPIAKALYESNVVLFYGYKTLLPLLLLFLLHRDRAPDRSIVRLGTTFATALYAAVAIYHVIWIAVAAAAHLP</sequence>
<keyword evidence="1" id="KW-0812">Transmembrane</keyword>
<evidence type="ECO:0000259" key="2">
    <source>
        <dbReference type="Pfam" id="PF18902"/>
    </source>
</evidence>
<name>A0ABT6TRQ0_9BACL</name>
<evidence type="ECO:0000313" key="4">
    <source>
        <dbReference type="Proteomes" id="UP001161691"/>
    </source>
</evidence>
<protein>
    <submittedName>
        <fullName evidence="3">DUF5658 family protein</fullName>
    </submittedName>
</protein>
<keyword evidence="1" id="KW-1133">Transmembrane helix</keyword>
<feature type="transmembrane region" description="Helical" evidence="1">
    <location>
        <begin position="88"/>
        <end position="109"/>
    </location>
</feature>
<evidence type="ECO:0000256" key="1">
    <source>
        <dbReference type="SAM" id="Phobius"/>
    </source>
</evidence>
<evidence type="ECO:0000313" key="3">
    <source>
        <dbReference type="EMBL" id="MDI4649515.1"/>
    </source>
</evidence>
<feature type="domain" description="DUF5658" evidence="2">
    <location>
        <begin position="14"/>
        <end position="102"/>
    </location>
</feature>
<dbReference type="Proteomes" id="UP001161691">
    <property type="component" value="Unassembled WGS sequence"/>
</dbReference>
<dbReference type="RefSeq" id="WP_282912138.1">
    <property type="nucleotide sequence ID" value="NZ_JAGRPV010000001.1"/>
</dbReference>
<accession>A0ABT6TRQ0</accession>
<comment type="caution">
    <text evidence="3">The sequence shown here is derived from an EMBL/GenBank/DDBJ whole genome shotgun (WGS) entry which is preliminary data.</text>
</comment>
<keyword evidence="4" id="KW-1185">Reference proteome</keyword>
<dbReference type="Pfam" id="PF18902">
    <property type="entry name" value="DUF5658"/>
    <property type="match status" value="1"/>
</dbReference>
<dbReference type="InterPro" id="IPR043717">
    <property type="entry name" value="DUF5658"/>
</dbReference>
<reference evidence="3" key="1">
    <citation type="submission" date="2023-04" db="EMBL/GenBank/DDBJ databases">
        <title>Comparative genomic analysis of Cohnella hashimotonis sp. nov., isolated from the International Space Station.</title>
        <authorList>
            <person name="Venkateswaran K."/>
            <person name="Simpson A."/>
        </authorList>
    </citation>
    <scope>NUCLEOTIDE SEQUENCE</scope>
    <source>
        <strain evidence="3">F6_2S_P_1</strain>
    </source>
</reference>
<proteinExistence type="predicted"/>
<dbReference type="EMBL" id="JAGRPV010000001">
    <property type="protein sequence ID" value="MDI4649515.1"/>
    <property type="molecule type" value="Genomic_DNA"/>
</dbReference>